<gene>
    <name evidence="1" type="ORF">IE53DRAFT_336374</name>
</gene>
<evidence type="ECO:0000313" key="2">
    <source>
        <dbReference type="Proteomes" id="UP000245626"/>
    </source>
</evidence>
<reference evidence="1 2" key="1">
    <citation type="journal article" date="2018" name="Mol. Biol. Evol.">
        <title>Broad Genomic Sampling Reveals a Smut Pathogenic Ancestry of the Fungal Clade Ustilaginomycotina.</title>
        <authorList>
            <person name="Kijpornyongpan T."/>
            <person name="Mondo S.J."/>
            <person name="Barry K."/>
            <person name="Sandor L."/>
            <person name="Lee J."/>
            <person name="Lipzen A."/>
            <person name="Pangilinan J."/>
            <person name="LaButti K."/>
            <person name="Hainaut M."/>
            <person name="Henrissat B."/>
            <person name="Grigoriev I.V."/>
            <person name="Spatafora J.W."/>
            <person name="Aime M.C."/>
        </authorList>
    </citation>
    <scope>NUCLEOTIDE SEQUENCE [LARGE SCALE GENOMIC DNA]</scope>
    <source>
        <strain evidence="1 2">SA 807</strain>
    </source>
</reference>
<accession>A0ACD0NM31</accession>
<keyword evidence="2" id="KW-1185">Reference proteome</keyword>
<sequence length="154" mass="15952">MQFLRVISFTALAAAMAVSESFAASSPVGALGNPTALTTTVMSLIHLKREETSSSPSIQKRTYPSTTTNIDQSGQCSVSGVSCCQQIVSDDSTKKQLAGLAGINEILGNVGLICDQVPVIAGAVQNTCKTTPQCCQNVQQNGLVNFGCINAPLA</sequence>
<name>A0ACD0NM31_9BASI</name>
<protein>
    <submittedName>
        <fullName evidence="1">Uncharacterized protein</fullName>
    </submittedName>
</protein>
<dbReference type="Proteomes" id="UP000245626">
    <property type="component" value="Unassembled WGS sequence"/>
</dbReference>
<proteinExistence type="predicted"/>
<evidence type="ECO:0000313" key="1">
    <source>
        <dbReference type="EMBL" id="PWN46844.1"/>
    </source>
</evidence>
<organism evidence="1 2">
    <name type="scientific">Violaceomyces palustris</name>
    <dbReference type="NCBI Taxonomy" id="1673888"/>
    <lineage>
        <taxon>Eukaryota</taxon>
        <taxon>Fungi</taxon>
        <taxon>Dikarya</taxon>
        <taxon>Basidiomycota</taxon>
        <taxon>Ustilaginomycotina</taxon>
        <taxon>Ustilaginomycetes</taxon>
        <taxon>Violaceomycetales</taxon>
        <taxon>Violaceomycetaceae</taxon>
        <taxon>Violaceomyces</taxon>
    </lineage>
</organism>
<dbReference type="EMBL" id="KZ820676">
    <property type="protein sequence ID" value="PWN46844.1"/>
    <property type="molecule type" value="Genomic_DNA"/>
</dbReference>